<evidence type="ECO:0000256" key="1">
    <source>
        <dbReference type="SAM" id="MobiDB-lite"/>
    </source>
</evidence>
<feature type="region of interest" description="Disordered" evidence="1">
    <location>
        <begin position="1"/>
        <end position="21"/>
    </location>
</feature>
<dbReference type="OrthoDB" id="3785691at2"/>
<keyword evidence="4" id="KW-1185">Reference proteome</keyword>
<comment type="caution">
    <text evidence="3">The sequence shown here is derived from an EMBL/GenBank/DDBJ whole genome shotgun (WGS) entry which is preliminary data.</text>
</comment>
<dbReference type="SUPFAM" id="SSF47336">
    <property type="entry name" value="ACP-like"/>
    <property type="match status" value="1"/>
</dbReference>
<feature type="domain" description="Carrier" evidence="2">
    <location>
        <begin position="29"/>
        <end position="80"/>
    </location>
</feature>
<dbReference type="RefSeq" id="WP_044884351.1">
    <property type="nucleotide sequence ID" value="NZ_JYFN01000009.1"/>
</dbReference>
<dbReference type="PATRIC" id="fig|1502723.3.peg.6525"/>
<evidence type="ECO:0000313" key="3">
    <source>
        <dbReference type="EMBL" id="KJE23967.1"/>
    </source>
</evidence>
<proteinExistence type="predicted"/>
<dbReference type="Proteomes" id="UP000032545">
    <property type="component" value="Unassembled WGS sequence"/>
</dbReference>
<protein>
    <submittedName>
        <fullName evidence="3">Phosphopantetheine-containing protein</fullName>
    </submittedName>
</protein>
<evidence type="ECO:0000259" key="2">
    <source>
        <dbReference type="Pfam" id="PF00550"/>
    </source>
</evidence>
<name>A0A0D8BKN8_9ACTN</name>
<dbReference type="Pfam" id="PF00550">
    <property type="entry name" value="PP-binding"/>
    <property type="match status" value="1"/>
</dbReference>
<dbReference type="AlphaFoldDB" id="A0A0D8BKN8"/>
<gene>
    <name evidence="3" type="ORF">FF36_01655</name>
</gene>
<reference evidence="3 4" key="2">
    <citation type="journal article" date="2016" name="Genome Announc.">
        <title>Permanent Draft Genome Sequences for Two Variants of Frankia sp. Strain CpI1, the First Frankia Strain Isolated from Root Nodules of Comptonia peregrina.</title>
        <authorList>
            <person name="Oshone R."/>
            <person name="Hurst S.G.IV."/>
            <person name="Abebe-Akele F."/>
            <person name="Simpson S."/>
            <person name="Morris K."/>
            <person name="Thomas W.K."/>
            <person name="Tisa L.S."/>
        </authorList>
    </citation>
    <scope>NUCLEOTIDE SEQUENCE [LARGE SCALE GENOMIC DNA]</scope>
    <source>
        <strain evidence="4">CpI1-S</strain>
    </source>
</reference>
<dbReference type="InterPro" id="IPR009081">
    <property type="entry name" value="PP-bd_ACP"/>
</dbReference>
<sequence>MSVQETAGPGGAGRAETETRVLGEVTEDLREVIGEEYVIDMDITMETTFSQDLELESIEFVALADRLRERYGEAVDFVGFLARMDVDQVINMRVGEVVQFIVDSLPAPATAGSA</sequence>
<organism evidence="3 4">
    <name type="scientific">Frankia torreyi</name>
    <dbReference type="NCBI Taxonomy" id="1856"/>
    <lineage>
        <taxon>Bacteria</taxon>
        <taxon>Bacillati</taxon>
        <taxon>Actinomycetota</taxon>
        <taxon>Actinomycetes</taxon>
        <taxon>Frankiales</taxon>
        <taxon>Frankiaceae</taxon>
        <taxon>Frankia</taxon>
    </lineage>
</organism>
<accession>A0A0D8BKN8</accession>
<dbReference type="InterPro" id="IPR036736">
    <property type="entry name" value="ACP-like_sf"/>
</dbReference>
<reference evidence="4" key="1">
    <citation type="submission" date="2015-02" db="EMBL/GenBank/DDBJ databases">
        <title>Draft Genome of Frankia sp. CpI1-S.</title>
        <authorList>
            <person name="Oshone R.T."/>
            <person name="Ngom M."/>
            <person name="Ghodhbane-Gtari F."/>
            <person name="Gtari M."/>
            <person name="Morris K."/>
            <person name="Thomas K."/>
            <person name="Sen A."/>
            <person name="Tisa L.S."/>
        </authorList>
    </citation>
    <scope>NUCLEOTIDE SEQUENCE [LARGE SCALE GENOMIC DNA]</scope>
    <source>
        <strain evidence="4">CpI1-S</strain>
    </source>
</reference>
<evidence type="ECO:0000313" key="4">
    <source>
        <dbReference type="Proteomes" id="UP000032545"/>
    </source>
</evidence>
<dbReference type="Gene3D" id="1.10.1200.10">
    <property type="entry name" value="ACP-like"/>
    <property type="match status" value="1"/>
</dbReference>
<dbReference type="EMBL" id="JYFN01000009">
    <property type="protein sequence ID" value="KJE23967.1"/>
    <property type="molecule type" value="Genomic_DNA"/>
</dbReference>